<protein>
    <submittedName>
        <fullName evidence="9">Biopolymer transporter ExbD</fullName>
    </submittedName>
</protein>
<dbReference type="Pfam" id="PF02472">
    <property type="entry name" value="ExbD"/>
    <property type="match status" value="1"/>
</dbReference>
<evidence type="ECO:0000256" key="1">
    <source>
        <dbReference type="ARBA" id="ARBA00004162"/>
    </source>
</evidence>
<keyword evidence="6 8" id="KW-0472">Membrane</keyword>
<keyword evidence="7" id="KW-0653">Protein transport</keyword>
<dbReference type="Gene3D" id="3.30.420.270">
    <property type="match status" value="1"/>
</dbReference>
<evidence type="ECO:0000256" key="6">
    <source>
        <dbReference type="ARBA" id="ARBA00023136"/>
    </source>
</evidence>
<keyword evidence="10" id="KW-1185">Reference proteome</keyword>
<accession>A0A371RK43</accession>
<dbReference type="PANTHER" id="PTHR30558">
    <property type="entry name" value="EXBD MEMBRANE COMPONENT OF PMF-DRIVEN MACROMOLECULE IMPORT SYSTEM"/>
    <property type="match status" value="1"/>
</dbReference>
<dbReference type="OrthoDB" id="5456447at2"/>
<evidence type="ECO:0000313" key="10">
    <source>
        <dbReference type="Proteomes" id="UP000264589"/>
    </source>
</evidence>
<reference evidence="9 10" key="1">
    <citation type="submission" date="2018-08" db="EMBL/GenBank/DDBJ databases">
        <title>Parvularcula sp. SM1705, isolated from surface water of the South Sea China.</title>
        <authorList>
            <person name="Sun L."/>
        </authorList>
    </citation>
    <scope>NUCLEOTIDE SEQUENCE [LARGE SCALE GENOMIC DNA]</scope>
    <source>
        <strain evidence="9 10">SM1705</strain>
    </source>
</reference>
<dbReference type="EMBL" id="QUQO01000001">
    <property type="protein sequence ID" value="RFB05823.1"/>
    <property type="molecule type" value="Genomic_DNA"/>
</dbReference>
<dbReference type="Proteomes" id="UP000264589">
    <property type="component" value="Unassembled WGS sequence"/>
</dbReference>
<evidence type="ECO:0000256" key="4">
    <source>
        <dbReference type="ARBA" id="ARBA00022692"/>
    </source>
</evidence>
<dbReference type="GO" id="GO:0015031">
    <property type="term" value="P:protein transport"/>
    <property type="evidence" value="ECO:0007669"/>
    <property type="project" value="UniProtKB-KW"/>
</dbReference>
<evidence type="ECO:0000256" key="3">
    <source>
        <dbReference type="ARBA" id="ARBA00022475"/>
    </source>
</evidence>
<dbReference type="RefSeq" id="WP_116392456.1">
    <property type="nucleotide sequence ID" value="NZ_CAXQPM010000025.1"/>
</dbReference>
<keyword evidence="4 7" id="KW-0812">Transmembrane</keyword>
<evidence type="ECO:0000256" key="5">
    <source>
        <dbReference type="ARBA" id="ARBA00022989"/>
    </source>
</evidence>
<name>A0A371RK43_9PROT</name>
<dbReference type="GO" id="GO:0022857">
    <property type="term" value="F:transmembrane transporter activity"/>
    <property type="evidence" value="ECO:0007669"/>
    <property type="project" value="InterPro"/>
</dbReference>
<proteinExistence type="inferred from homology"/>
<gene>
    <name evidence="9" type="ORF">DX908_11430</name>
</gene>
<dbReference type="InParanoid" id="A0A371RK43"/>
<feature type="transmembrane region" description="Helical" evidence="8">
    <location>
        <begin position="20"/>
        <end position="40"/>
    </location>
</feature>
<dbReference type="GO" id="GO:0005886">
    <property type="term" value="C:plasma membrane"/>
    <property type="evidence" value="ECO:0007669"/>
    <property type="project" value="UniProtKB-SubCell"/>
</dbReference>
<evidence type="ECO:0000256" key="2">
    <source>
        <dbReference type="ARBA" id="ARBA00005811"/>
    </source>
</evidence>
<keyword evidence="3" id="KW-1003">Cell membrane</keyword>
<keyword evidence="5 8" id="KW-1133">Transmembrane helix</keyword>
<organism evidence="9 10">
    <name type="scientific">Parvularcula marina</name>
    <dbReference type="NCBI Taxonomy" id="2292771"/>
    <lineage>
        <taxon>Bacteria</taxon>
        <taxon>Pseudomonadati</taxon>
        <taxon>Pseudomonadota</taxon>
        <taxon>Alphaproteobacteria</taxon>
        <taxon>Parvularculales</taxon>
        <taxon>Parvularculaceae</taxon>
        <taxon>Parvularcula</taxon>
    </lineage>
</organism>
<comment type="caution">
    <text evidence="9">The sequence shown here is derived from an EMBL/GenBank/DDBJ whole genome shotgun (WGS) entry which is preliminary data.</text>
</comment>
<comment type="similarity">
    <text evidence="2 7">Belongs to the ExbD/TolR family.</text>
</comment>
<sequence length="136" mass="15008">MARRPLRAPAGGDEDDVNVTPLLDIVFIMLIFFIVTSTFIKEPGIDPERPKVELQEAQKKVSILVAISAEDEIFINNEQVELSELSYAIRELRKETPKGSAVVQADVASRSETLIEVLNEVKDAGIDDVAVSTEKI</sequence>
<evidence type="ECO:0000256" key="7">
    <source>
        <dbReference type="RuleBase" id="RU003879"/>
    </source>
</evidence>
<dbReference type="AlphaFoldDB" id="A0A371RK43"/>
<evidence type="ECO:0000313" key="9">
    <source>
        <dbReference type="EMBL" id="RFB05823.1"/>
    </source>
</evidence>
<keyword evidence="7" id="KW-0813">Transport</keyword>
<dbReference type="InterPro" id="IPR003400">
    <property type="entry name" value="ExbD"/>
</dbReference>
<dbReference type="PANTHER" id="PTHR30558:SF13">
    <property type="entry name" value="BIOPOLYMER TRANSPORT PROTEIN EXBD2"/>
    <property type="match status" value="1"/>
</dbReference>
<evidence type="ECO:0000256" key="8">
    <source>
        <dbReference type="SAM" id="Phobius"/>
    </source>
</evidence>
<comment type="subcellular location">
    <subcellularLocation>
        <location evidence="1">Cell membrane</location>
        <topology evidence="1">Single-pass membrane protein</topology>
    </subcellularLocation>
    <subcellularLocation>
        <location evidence="7">Cell membrane</location>
        <topology evidence="7">Single-pass type II membrane protein</topology>
    </subcellularLocation>
</comment>